<dbReference type="GO" id="GO:0030431">
    <property type="term" value="P:sleep"/>
    <property type="evidence" value="ECO:0007669"/>
    <property type="project" value="InterPro"/>
</dbReference>
<dbReference type="AlphaFoldDB" id="A0A5N4AFG3"/>
<dbReference type="Proteomes" id="UP000327044">
    <property type="component" value="Unassembled WGS sequence"/>
</dbReference>
<accession>A0A5N4AFG3</accession>
<evidence type="ECO:0000256" key="2">
    <source>
        <dbReference type="ARBA" id="ARBA00023180"/>
    </source>
</evidence>
<proteinExistence type="predicted"/>
<dbReference type="InParanoid" id="A0A5N4AFG3"/>
<evidence type="ECO:0000256" key="3">
    <source>
        <dbReference type="SAM" id="SignalP"/>
    </source>
</evidence>
<sequence length="107" mass="11870">MKIVVTLWVFIVAITGGSALKCYLCAGSLKSDCKVGKQISMVEQECLNFPNFHDFCIQGTSTKTVRPEVFMRGCAIIPKNETDPCKYLANFVPILGCQFCTTDFCNK</sequence>
<dbReference type="InterPro" id="IPR045860">
    <property type="entry name" value="Snake_toxin-like_sf"/>
</dbReference>
<evidence type="ECO:0000313" key="5">
    <source>
        <dbReference type="Proteomes" id="UP000327044"/>
    </source>
</evidence>
<name>A0A5N4AFG3_PHOPY</name>
<keyword evidence="2" id="KW-0325">Glycoprotein</keyword>
<dbReference type="GO" id="GO:0032222">
    <property type="term" value="P:regulation of synaptic transmission, cholinergic"/>
    <property type="evidence" value="ECO:0007669"/>
    <property type="project" value="InterPro"/>
</dbReference>
<evidence type="ECO:0000313" key="4">
    <source>
        <dbReference type="EMBL" id="KAB0796051.1"/>
    </source>
</evidence>
<dbReference type="InterPro" id="IPR031424">
    <property type="entry name" value="QVR-like"/>
</dbReference>
<keyword evidence="1 3" id="KW-0732">Signal</keyword>
<feature type="chain" id="PRO_5024443088" evidence="3">
    <location>
        <begin position="20"/>
        <end position="107"/>
    </location>
</feature>
<dbReference type="SUPFAM" id="SSF57302">
    <property type="entry name" value="Snake toxin-like"/>
    <property type="match status" value="1"/>
</dbReference>
<keyword evidence="5" id="KW-1185">Reference proteome</keyword>
<comment type="caution">
    <text evidence="4">The sequence shown here is derived from an EMBL/GenBank/DDBJ whole genome shotgun (WGS) entry which is preliminary data.</text>
</comment>
<evidence type="ECO:0000256" key="1">
    <source>
        <dbReference type="ARBA" id="ARBA00022729"/>
    </source>
</evidence>
<protein>
    <submittedName>
        <fullName evidence="4">Uncharacterized protein</fullName>
    </submittedName>
</protein>
<feature type="signal peptide" evidence="3">
    <location>
        <begin position="1"/>
        <end position="19"/>
    </location>
</feature>
<gene>
    <name evidence="4" type="ORF">PPYR_10112</name>
</gene>
<dbReference type="EMBL" id="VVIM01000007">
    <property type="protein sequence ID" value="KAB0796051.1"/>
    <property type="molecule type" value="Genomic_DNA"/>
</dbReference>
<reference evidence="4 5" key="1">
    <citation type="journal article" date="2018" name="Elife">
        <title>Firefly genomes illuminate parallel origins of bioluminescence in beetles.</title>
        <authorList>
            <person name="Fallon T.R."/>
            <person name="Lower S.E."/>
            <person name="Chang C.H."/>
            <person name="Bessho-Uehara M."/>
            <person name="Martin G.J."/>
            <person name="Bewick A.J."/>
            <person name="Behringer M."/>
            <person name="Debat H.J."/>
            <person name="Wong I."/>
            <person name="Day J.C."/>
            <person name="Suvorov A."/>
            <person name="Silva C.J."/>
            <person name="Stanger-Hall K.F."/>
            <person name="Hall D.W."/>
            <person name="Schmitz R.J."/>
            <person name="Nelson D.R."/>
            <person name="Lewis S.M."/>
            <person name="Shigenobu S."/>
            <person name="Bybee S.M."/>
            <person name="Larracuente A.M."/>
            <person name="Oba Y."/>
            <person name="Weng J.K."/>
        </authorList>
    </citation>
    <scope>NUCLEOTIDE SEQUENCE [LARGE SCALE GENOMIC DNA]</scope>
    <source>
        <strain evidence="4">1611_PpyrPB1</strain>
        <tissue evidence="4">Whole body</tissue>
    </source>
</reference>
<dbReference type="Pfam" id="PF17064">
    <property type="entry name" value="QVR"/>
    <property type="match status" value="1"/>
</dbReference>
<organism evidence="4 5">
    <name type="scientific">Photinus pyralis</name>
    <name type="common">Common eastern firefly</name>
    <name type="synonym">Lampyris pyralis</name>
    <dbReference type="NCBI Taxonomy" id="7054"/>
    <lineage>
        <taxon>Eukaryota</taxon>
        <taxon>Metazoa</taxon>
        <taxon>Ecdysozoa</taxon>
        <taxon>Arthropoda</taxon>
        <taxon>Hexapoda</taxon>
        <taxon>Insecta</taxon>
        <taxon>Pterygota</taxon>
        <taxon>Neoptera</taxon>
        <taxon>Endopterygota</taxon>
        <taxon>Coleoptera</taxon>
        <taxon>Polyphaga</taxon>
        <taxon>Elateriformia</taxon>
        <taxon>Elateroidea</taxon>
        <taxon>Lampyridae</taxon>
        <taxon>Lampyrinae</taxon>
        <taxon>Photinus</taxon>
    </lineage>
</organism>